<keyword evidence="1" id="KW-0175">Coiled coil</keyword>
<evidence type="ECO:0000256" key="1">
    <source>
        <dbReference type="SAM" id="Coils"/>
    </source>
</evidence>
<feature type="compositionally biased region" description="Basic and acidic residues" evidence="2">
    <location>
        <begin position="1"/>
        <end position="11"/>
    </location>
</feature>
<feature type="coiled-coil region" evidence="1">
    <location>
        <begin position="87"/>
        <end position="185"/>
    </location>
</feature>
<comment type="caution">
    <text evidence="3">The sequence shown here is derived from an EMBL/GenBank/DDBJ whole genome shotgun (WGS) entry which is preliminary data.</text>
</comment>
<proteinExistence type="predicted"/>
<evidence type="ECO:0000256" key="2">
    <source>
        <dbReference type="SAM" id="MobiDB-lite"/>
    </source>
</evidence>
<dbReference type="EMBL" id="WNYA01000003">
    <property type="protein sequence ID" value="KAG8583842.1"/>
    <property type="molecule type" value="Genomic_DNA"/>
</dbReference>
<protein>
    <submittedName>
        <fullName evidence="3">Uncharacterized protein</fullName>
    </submittedName>
</protein>
<keyword evidence="4" id="KW-1185">Reference proteome</keyword>
<dbReference type="AlphaFoldDB" id="A0AAV7CFK9"/>
<evidence type="ECO:0000313" key="3">
    <source>
        <dbReference type="EMBL" id="KAG8583842.1"/>
    </source>
</evidence>
<name>A0AAV7CFK9_ENGPU</name>
<evidence type="ECO:0000313" key="4">
    <source>
        <dbReference type="Proteomes" id="UP000824782"/>
    </source>
</evidence>
<accession>A0AAV7CFK9</accession>
<dbReference type="Proteomes" id="UP000824782">
    <property type="component" value="Unassembled WGS sequence"/>
</dbReference>
<feature type="coiled-coil region" evidence="1">
    <location>
        <begin position="223"/>
        <end position="250"/>
    </location>
</feature>
<organism evidence="3 4">
    <name type="scientific">Engystomops pustulosus</name>
    <name type="common">Tungara frog</name>
    <name type="synonym">Physalaemus pustulosus</name>
    <dbReference type="NCBI Taxonomy" id="76066"/>
    <lineage>
        <taxon>Eukaryota</taxon>
        <taxon>Metazoa</taxon>
        <taxon>Chordata</taxon>
        <taxon>Craniata</taxon>
        <taxon>Vertebrata</taxon>
        <taxon>Euteleostomi</taxon>
        <taxon>Amphibia</taxon>
        <taxon>Batrachia</taxon>
        <taxon>Anura</taxon>
        <taxon>Neobatrachia</taxon>
        <taxon>Hyloidea</taxon>
        <taxon>Leptodactylidae</taxon>
        <taxon>Leiuperinae</taxon>
        <taxon>Engystomops</taxon>
    </lineage>
</organism>
<gene>
    <name evidence="3" type="ORF">GDO81_008568</name>
</gene>
<feature type="region of interest" description="Disordered" evidence="2">
    <location>
        <begin position="1"/>
        <end position="21"/>
    </location>
</feature>
<sequence>MTSRQKRDSRGAGKVFSDLGPVMPHLGQPLYRSRASRSESLPGIAGIGLGIQDVRSTSSVPVTKTAKSFLTTGRAEKPGKNVVSKAVQVSSNEENALLSKIKALEKEIHLLKSTLKERDDTVIVLNGVIKDKTSQFARDMEQEINDHKTTRQMLERSQTIVEEKEQRLKESIQHSEKVIRELQDQHEERLTSLQKQSQIEVNVRDEKIDKLKQQISELFKDKSWEHQKQIEELQKEMKRLAEEAHVLRGQMKRHSTSARDCEKCGSLQSALEDSRLQIKLKNRTIEELQSICQRFQHQLQEQEKLQSVLVDQNSRSQK</sequence>
<reference evidence="3" key="1">
    <citation type="thesis" date="2020" institute="ProQuest LLC" country="789 East Eisenhower Parkway, Ann Arbor, MI, USA">
        <title>Comparative Genomics and Chromosome Evolution.</title>
        <authorList>
            <person name="Mudd A.B."/>
        </authorList>
    </citation>
    <scope>NUCLEOTIDE SEQUENCE</scope>
    <source>
        <strain evidence="3">237g6f4</strain>
        <tissue evidence="3">Blood</tissue>
    </source>
</reference>